<comment type="caution">
    <text evidence="1">The sequence shown here is derived from an EMBL/GenBank/DDBJ whole genome shotgun (WGS) entry which is preliminary data.</text>
</comment>
<protein>
    <submittedName>
        <fullName evidence="1">Uncharacterized protein</fullName>
    </submittedName>
</protein>
<name>A0ACB9HR26_9ASTR</name>
<reference evidence="1 2" key="2">
    <citation type="journal article" date="2022" name="Mol. Ecol. Resour.">
        <title>The genomes of chicory, endive, great burdock and yacon provide insights into Asteraceae paleo-polyploidization history and plant inulin production.</title>
        <authorList>
            <person name="Fan W."/>
            <person name="Wang S."/>
            <person name="Wang H."/>
            <person name="Wang A."/>
            <person name="Jiang F."/>
            <person name="Liu H."/>
            <person name="Zhao H."/>
            <person name="Xu D."/>
            <person name="Zhang Y."/>
        </authorList>
    </citation>
    <scope>NUCLEOTIDE SEQUENCE [LARGE SCALE GENOMIC DNA]</scope>
    <source>
        <strain evidence="2">cv. Yunnan</strain>
        <tissue evidence="1">Leaves</tissue>
    </source>
</reference>
<dbReference type="EMBL" id="CM042028">
    <property type="protein sequence ID" value="KAI3797696.1"/>
    <property type="molecule type" value="Genomic_DNA"/>
</dbReference>
<evidence type="ECO:0000313" key="1">
    <source>
        <dbReference type="EMBL" id="KAI3797696.1"/>
    </source>
</evidence>
<proteinExistence type="predicted"/>
<reference evidence="2" key="1">
    <citation type="journal article" date="2022" name="Mol. Ecol. Resour.">
        <title>The genomes of chicory, endive, great burdock and yacon provide insights into Asteraceae palaeo-polyploidization history and plant inulin production.</title>
        <authorList>
            <person name="Fan W."/>
            <person name="Wang S."/>
            <person name="Wang H."/>
            <person name="Wang A."/>
            <person name="Jiang F."/>
            <person name="Liu H."/>
            <person name="Zhao H."/>
            <person name="Xu D."/>
            <person name="Zhang Y."/>
        </authorList>
    </citation>
    <scope>NUCLEOTIDE SEQUENCE [LARGE SCALE GENOMIC DNA]</scope>
    <source>
        <strain evidence="2">cv. Yunnan</strain>
    </source>
</reference>
<accession>A0ACB9HR26</accession>
<dbReference type="Proteomes" id="UP001056120">
    <property type="component" value="Linkage Group LG11"/>
</dbReference>
<sequence length="490" mass="56131">MGCSYKTFQACKPYDFLGKEGGVATLRWTESVLAISKCAEEDKVLYASNLFKNFALEWWNALVSAKGRERTYEMSWDSFKDRIKRKFCPINEMEQIEQKFLNLRMVGSNHQDYMTKLLEYARLVPHLATPESNLIKRYIYGLVSEIQDMVKVSKTKTIDDAMDLGAQLPDGMIRTLEENKKKVITKPDHKRNSRPVSQKEGQSSSPVCKVCKKKHLGKCRQYTPTCPDCKSTGTKPTTEAKKNAQAFHLNAKEADKLTDVIYSTFLVNNAYAKGCLSYLVSVTTYNTEQELKDVPIVSEYPDIFLEELPRTPPDQEVEFRINLVPGTAPIAKAPYRLAPTEMAELKKQLNELLEKGFIRPSSSPWGAPEDDISKTVFRTRYGHFEFTVMPFGLTNAPAAFMDMMNRICKPYLDKFIIVFIDDILIYSKSKEDHANNLRTILELLRNEKLYVKFSKCEFWLSKVQFLGNVIDKEGIQVDPVNIEAISNWEV</sequence>
<gene>
    <name evidence="1" type="ORF">L1987_32959</name>
</gene>
<keyword evidence="2" id="KW-1185">Reference proteome</keyword>
<evidence type="ECO:0000313" key="2">
    <source>
        <dbReference type="Proteomes" id="UP001056120"/>
    </source>
</evidence>
<organism evidence="1 2">
    <name type="scientific">Smallanthus sonchifolius</name>
    <dbReference type="NCBI Taxonomy" id="185202"/>
    <lineage>
        <taxon>Eukaryota</taxon>
        <taxon>Viridiplantae</taxon>
        <taxon>Streptophyta</taxon>
        <taxon>Embryophyta</taxon>
        <taxon>Tracheophyta</taxon>
        <taxon>Spermatophyta</taxon>
        <taxon>Magnoliopsida</taxon>
        <taxon>eudicotyledons</taxon>
        <taxon>Gunneridae</taxon>
        <taxon>Pentapetalae</taxon>
        <taxon>asterids</taxon>
        <taxon>campanulids</taxon>
        <taxon>Asterales</taxon>
        <taxon>Asteraceae</taxon>
        <taxon>Asteroideae</taxon>
        <taxon>Heliantheae alliance</taxon>
        <taxon>Millerieae</taxon>
        <taxon>Smallanthus</taxon>
    </lineage>
</organism>